<keyword evidence="5 6" id="KW-0472">Membrane</keyword>
<organism evidence="8 9">
    <name type="scientific">Sporobacter termitidis DSM 10068</name>
    <dbReference type="NCBI Taxonomy" id="1123282"/>
    <lineage>
        <taxon>Bacteria</taxon>
        <taxon>Bacillati</taxon>
        <taxon>Bacillota</taxon>
        <taxon>Clostridia</taxon>
        <taxon>Eubacteriales</taxon>
        <taxon>Oscillospiraceae</taxon>
        <taxon>Sporobacter</taxon>
    </lineage>
</organism>
<sequence>MIRTIRTTLQKTIEFLKSPRGETLRYVIIGGCTTLVDYFSYQMMIAFLHMSVTASNAVSTALAILFAYITNKLVVFFSRTVGLAGLALELARFLASRLFTMVLEFAGVYLLVNILGQDYRLGKAETIVLVVIVNYVLSKLFVFRKDQPQ</sequence>
<evidence type="ECO:0000259" key="7">
    <source>
        <dbReference type="Pfam" id="PF04138"/>
    </source>
</evidence>
<gene>
    <name evidence="8" type="ORF">SAMN02745823_00929</name>
</gene>
<dbReference type="STRING" id="1123282.SAMN02745823_00929"/>
<keyword evidence="9" id="KW-1185">Reference proteome</keyword>
<evidence type="ECO:0000256" key="6">
    <source>
        <dbReference type="SAM" id="Phobius"/>
    </source>
</evidence>
<evidence type="ECO:0000256" key="1">
    <source>
        <dbReference type="ARBA" id="ARBA00004141"/>
    </source>
</evidence>
<protein>
    <submittedName>
        <fullName evidence="8">Putative flippase GtrA (Transmembrane translocase of bactoprenol-linked glucose)</fullName>
    </submittedName>
</protein>
<feature type="transmembrane region" description="Helical" evidence="6">
    <location>
        <begin position="124"/>
        <end position="143"/>
    </location>
</feature>
<dbReference type="EMBL" id="FQXV01000002">
    <property type="protein sequence ID" value="SHH76803.1"/>
    <property type="molecule type" value="Genomic_DNA"/>
</dbReference>
<dbReference type="PANTHER" id="PTHR38459:SF5">
    <property type="entry name" value="CELL WALL TEICHOIC ACID GLYCOSYLATION PROTEIN GTCA"/>
    <property type="match status" value="1"/>
</dbReference>
<dbReference type="InterPro" id="IPR051401">
    <property type="entry name" value="GtrA_CellWall_Glycosyl"/>
</dbReference>
<comment type="similarity">
    <text evidence="2">Belongs to the GtrA family.</text>
</comment>
<evidence type="ECO:0000256" key="5">
    <source>
        <dbReference type="ARBA" id="ARBA00023136"/>
    </source>
</evidence>
<dbReference type="GO" id="GO:0005886">
    <property type="term" value="C:plasma membrane"/>
    <property type="evidence" value="ECO:0007669"/>
    <property type="project" value="TreeGrafter"/>
</dbReference>
<feature type="transmembrane region" description="Helical" evidence="6">
    <location>
        <begin position="23"/>
        <end position="41"/>
    </location>
</feature>
<keyword evidence="4 6" id="KW-1133">Transmembrane helix</keyword>
<dbReference type="AlphaFoldDB" id="A0A1M5VPF7"/>
<evidence type="ECO:0000313" key="9">
    <source>
        <dbReference type="Proteomes" id="UP000183995"/>
    </source>
</evidence>
<keyword evidence="3 6" id="KW-0812">Transmembrane</keyword>
<accession>A0A1M5VPF7</accession>
<comment type="subcellular location">
    <subcellularLocation>
        <location evidence="1">Membrane</location>
        <topology evidence="1">Multi-pass membrane protein</topology>
    </subcellularLocation>
</comment>
<dbReference type="InterPro" id="IPR007267">
    <property type="entry name" value="GtrA_DPMS_TM"/>
</dbReference>
<dbReference type="PANTHER" id="PTHR38459">
    <property type="entry name" value="PROPHAGE BACTOPRENOL-LINKED GLUCOSE TRANSLOCASE HOMOLOG"/>
    <property type="match status" value="1"/>
</dbReference>
<feature type="domain" description="GtrA/DPMS transmembrane" evidence="7">
    <location>
        <begin position="25"/>
        <end position="143"/>
    </location>
</feature>
<dbReference type="OrthoDB" id="361483at2"/>
<evidence type="ECO:0000256" key="2">
    <source>
        <dbReference type="ARBA" id="ARBA00009399"/>
    </source>
</evidence>
<dbReference type="Pfam" id="PF04138">
    <property type="entry name" value="GtrA_DPMS_TM"/>
    <property type="match status" value="1"/>
</dbReference>
<feature type="transmembrane region" description="Helical" evidence="6">
    <location>
        <begin position="90"/>
        <end position="112"/>
    </location>
</feature>
<dbReference type="Proteomes" id="UP000183995">
    <property type="component" value="Unassembled WGS sequence"/>
</dbReference>
<evidence type="ECO:0000256" key="3">
    <source>
        <dbReference type="ARBA" id="ARBA00022692"/>
    </source>
</evidence>
<dbReference type="GO" id="GO:0000271">
    <property type="term" value="P:polysaccharide biosynthetic process"/>
    <property type="evidence" value="ECO:0007669"/>
    <property type="project" value="InterPro"/>
</dbReference>
<reference evidence="8 9" key="1">
    <citation type="submission" date="2016-11" db="EMBL/GenBank/DDBJ databases">
        <authorList>
            <person name="Jaros S."/>
            <person name="Januszkiewicz K."/>
            <person name="Wedrychowicz H."/>
        </authorList>
    </citation>
    <scope>NUCLEOTIDE SEQUENCE [LARGE SCALE GENOMIC DNA]</scope>
    <source>
        <strain evidence="8 9">DSM 10068</strain>
    </source>
</reference>
<evidence type="ECO:0000256" key="4">
    <source>
        <dbReference type="ARBA" id="ARBA00022989"/>
    </source>
</evidence>
<dbReference type="RefSeq" id="WP_159435342.1">
    <property type="nucleotide sequence ID" value="NZ_FQXV01000002.1"/>
</dbReference>
<proteinExistence type="inferred from homology"/>
<evidence type="ECO:0000313" key="8">
    <source>
        <dbReference type="EMBL" id="SHH76803.1"/>
    </source>
</evidence>
<name>A0A1M5VPF7_9FIRM</name>